<feature type="domain" description="OmpR/PhoB-type" evidence="5">
    <location>
        <begin position="138"/>
        <end position="237"/>
    </location>
</feature>
<dbReference type="CDD" id="cd00383">
    <property type="entry name" value="trans_reg_C"/>
    <property type="match status" value="1"/>
</dbReference>
<keyword evidence="1 3" id="KW-0238">DNA-binding</keyword>
<dbReference type="Proteomes" id="UP001501294">
    <property type="component" value="Unassembled WGS sequence"/>
</dbReference>
<evidence type="ECO:0000259" key="5">
    <source>
        <dbReference type="PROSITE" id="PS51755"/>
    </source>
</evidence>
<dbReference type="Pfam" id="PF00486">
    <property type="entry name" value="Trans_reg_C"/>
    <property type="match status" value="1"/>
</dbReference>
<evidence type="ECO:0000256" key="2">
    <source>
        <dbReference type="PROSITE-ProRule" id="PRU00169"/>
    </source>
</evidence>
<dbReference type="InterPro" id="IPR001789">
    <property type="entry name" value="Sig_transdc_resp-reg_receiver"/>
</dbReference>
<accession>A0ABP8I5L3</accession>
<reference evidence="7" key="1">
    <citation type="journal article" date="2019" name="Int. J. Syst. Evol. Microbiol.">
        <title>The Global Catalogue of Microorganisms (GCM) 10K type strain sequencing project: providing services to taxonomists for standard genome sequencing and annotation.</title>
        <authorList>
            <consortium name="The Broad Institute Genomics Platform"/>
            <consortium name="The Broad Institute Genome Sequencing Center for Infectious Disease"/>
            <person name="Wu L."/>
            <person name="Ma J."/>
        </authorList>
    </citation>
    <scope>NUCLEOTIDE SEQUENCE [LARGE SCALE GENOMIC DNA]</scope>
    <source>
        <strain evidence="7">JCM 17727</strain>
    </source>
</reference>
<feature type="modified residue" description="4-aspartylphosphate" evidence="2">
    <location>
        <position position="55"/>
    </location>
</feature>
<organism evidence="6 7">
    <name type="scientific">Kangiella taiwanensis</name>
    <dbReference type="NCBI Taxonomy" id="1079179"/>
    <lineage>
        <taxon>Bacteria</taxon>
        <taxon>Pseudomonadati</taxon>
        <taxon>Pseudomonadota</taxon>
        <taxon>Gammaproteobacteria</taxon>
        <taxon>Kangiellales</taxon>
        <taxon>Kangiellaceae</taxon>
        <taxon>Kangiella</taxon>
    </lineage>
</organism>
<dbReference type="SUPFAM" id="SSF52172">
    <property type="entry name" value="CheY-like"/>
    <property type="match status" value="1"/>
</dbReference>
<feature type="domain" description="Response regulatory" evidence="4">
    <location>
        <begin position="6"/>
        <end position="119"/>
    </location>
</feature>
<dbReference type="SMART" id="SM00862">
    <property type="entry name" value="Trans_reg_C"/>
    <property type="match status" value="1"/>
</dbReference>
<gene>
    <name evidence="6" type="ORF">GCM10023150_18430</name>
</gene>
<evidence type="ECO:0000259" key="4">
    <source>
        <dbReference type="PROSITE" id="PS50110"/>
    </source>
</evidence>
<dbReference type="Gene3D" id="1.10.10.10">
    <property type="entry name" value="Winged helix-like DNA-binding domain superfamily/Winged helix DNA-binding domain"/>
    <property type="match status" value="1"/>
</dbReference>
<sequence length="238" mass="26992">MKLNDWILIVDDDVELTELLAAFLEKNGFTVKSESNGVDAVTRIIEEQPKLVVLDIMLPDLDGLSVCREVRNHYEGPILMLTALEDDVDEVTGLEIGADDYLAKPVRSRVLLARVRALLRRYNLLSKYQEESESANNDYRLQVNGLMIDKVARSATIDNAPLELTTSEFELLWILAENAGDVVTRDFISQQFKEMGYDSTTRTIDLRISHLRRKIGDDPRVPNLIKTIRGKGYQLALK</sequence>
<protein>
    <submittedName>
        <fullName evidence="6">Winged helix-turn-helix domain-containing protein</fullName>
    </submittedName>
</protein>
<evidence type="ECO:0000313" key="6">
    <source>
        <dbReference type="EMBL" id="GAA4351594.1"/>
    </source>
</evidence>
<dbReference type="Pfam" id="PF00072">
    <property type="entry name" value="Response_reg"/>
    <property type="match status" value="1"/>
</dbReference>
<evidence type="ECO:0000313" key="7">
    <source>
        <dbReference type="Proteomes" id="UP001501294"/>
    </source>
</evidence>
<dbReference type="PROSITE" id="PS50110">
    <property type="entry name" value="RESPONSE_REGULATORY"/>
    <property type="match status" value="1"/>
</dbReference>
<dbReference type="Gene3D" id="3.40.50.2300">
    <property type="match status" value="1"/>
</dbReference>
<keyword evidence="2" id="KW-0597">Phosphoprotein</keyword>
<dbReference type="PANTHER" id="PTHR48111">
    <property type="entry name" value="REGULATOR OF RPOS"/>
    <property type="match status" value="1"/>
</dbReference>
<evidence type="ECO:0000256" key="1">
    <source>
        <dbReference type="ARBA" id="ARBA00023125"/>
    </source>
</evidence>
<dbReference type="Gene3D" id="6.10.250.690">
    <property type="match status" value="1"/>
</dbReference>
<evidence type="ECO:0000256" key="3">
    <source>
        <dbReference type="PROSITE-ProRule" id="PRU01091"/>
    </source>
</evidence>
<dbReference type="EMBL" id="BAABFU010000003">
    <property type="protein sequence ID" value="GAA4351594.1"/>
    <property type="molecule type" value="Genomic_DNA"/>
</dbReference>
<dbReference type="PANTHER" id="PTHR48111:SF47">
    <property type="entry name" value="TRANSCRIPTIONAL REGULATORY PROTEIN RSTA"/>
    <property type="match status" value="1"/>
</dbReference>
<dbReference type="SUPFAM" id="SSF46894">
    <property type="entry name" value="C-terminal effector domain of the bipartite response regulators"/>
    <property type="match status" value="1"/>
</dbReference>
<keyword evidence="7" id="KW-1185">Reference proteome</keyword>
<dbReference type="InterPro" id="IPR039420">
    <property type="entry name" value="WalR-like"/>
</dbReference>
<dbReference type="InterPro" id="IPR011006">
    <property type="entry name" value="CheY-like_superfamily"/>
</dbReference>
<dbReference type="SMART" id="SM00448">
    <property type="entry name" value="REC"/>
    <property type="match status" value="1"/>
</dbReference>
<feature type="DNA-binding region" description="OmpR/PhoB-type" evidence="3">
    <location>
        <begin position="138"/>
        <end position="237"/>
    </location>
</feature>
<dbReference type="RefSeq" id="WP_223579922.1">
    <property type="nucleotide sequence ID" value="NZ_BAABFU010000003.1"/>
</dbReference>
<name>A0ABP8I5L3_9GAMM</name>
<dbReference type="InterPro" id="IPR001867">
    <property type="entry name" value="OmpR/PhoB-type_DNA-bd"/>
</dbReference>
<dbReference type="InterPro" id="IPR036388">
    <property type="entry name" value="WH-like_DNA-bd_sf"/>
</dbReference>
<proteinExistence type="predicted"/>
<dbReference type="InterPro" id="IPR016032">
    <property type="entry name" value="Sig_transdc_resp-reg_C-effctor"/>
</dbReference>
<comment type="caution">
    <text evidence="6">The sequence shown here is derived from an EMBL/GenBank/DDBJ whole genome shotgun (WGS) entry which is preliminary data.</text>
</comment>
<dbReference type="PROSITE" id="PS51755">
    <property type="entry name" value="OMPR_PHOB"/>
    <property type="match status" value="1"/>
</dbReference>